<dbReference type="GO" id="GO:0005464">
    <property type="term" value="F:UDP-xylose transmembrane transporter activity"/>
    <property type="evidence" value="ECO:0007669"/>
    <property type="project" value="TreeGrafter"/>
</dbReference>
<dbReference type="Proteomes" id="UP000570595">
    <property type="component" value="Unassembled WGS sequence"/>
</dbReference>
<keyword evidence="3" id="KW-0762">Sugar transport</keyword>
<keyword evidence="5 8" id="KW-1133">Transmembrane helix</keyword>
<dbReference type="PANTHER" id="PTHR10778">
    <property type="entry name" value="SOLUTE CARRIER FAMILY 35 MEMBER B"/>
    <property type="match status" value="1"/>
</dbReference>
<comment type="subcellular location">
    <subcellularLocation>
        <location evidence="1">Endomembrane system</location>
        <topology evidence="1">Multi-pass membrane protein</topology>
    </subcellularLocation>
</comment>
<dbReference type="GO" id="GO:0000139">
    <property type="term" value="C:Golgi membrane"/>
    <property type="evidence" value="ECO:0007669"/>
    <property type="project" value="TreeGrafter"/>
</dbReference>
<dbReference type="PANTHER" id="PTHR10778:SF4">
    <property type="entry name" value="NUCLEOTIDE SUGAR TRANSPORTER SLC35B4"/>
    <property type="match status" value="1"/>
</dbReference>
<evidence type="ECO:0000256" key="6">
    <source>
        <dbReference type="ARBA" id="ARBA00023136"/>
    </source>
</evidence>
<comment type="caution">
    <text evidence="9">The sequence shown here is derived from an EMBL/GenBank/DDBJ whole genome shotgun (WGS) entry which is preliminary data.</text>
</comment>
<name>A0A7J6LVB4_PEROL</name>
<evidence type="ECO:0000256" key="4">
    <source>
        <dbReference type="ARBA" id="ARBA00022692"/>
    </source>
</evidence>
<feature type="transmembrane region" description="Helical" evidence="8">
    <location>
        <begin position="309"/>
        <end position="334"/>
    </location>
</feature>
<gene>
    <name evidence="9" type="ORF">FOZ61_001829</name>
</gene>
<evidence type="ECO:0000256" key="1">
    <source>
        <dbReference type="ARBA" id="ARBA00004127"/>
    </source>
</evidence>
<evidence type="ECO:0000256" key="3">
    <source>
        <dbReference type="ARBA" id="ARBA00022597"/>
    </source>
</evidence>
<dbReference type="InterPro" id="IPR013657">
    <property type="entry name" value="SCL35B1-4/HUT1"/>
</dbReference>
<organism evidence="9 10">
    <name type="scientific">Perkinsus olseni</name>
    <name type="common">Perkinsus atlanticus</name>
    <dbReference type="NCBI Taxonomy" id="32597"/>
    <lineage>
        <taxon>Eukaryota</taxon>
        <taxon>Sar</taxon>
        <taxon>Alveolata</taxon>
        <taxon>Perkinsozoa</taxon>
        <taxon>Perkinsea</taxon>
        <taxon>Perkinsida</taxon>
        <taxon>Perkinsidae</taxon>
        <taxon>Perkinsus</taxon>
    </lineage>
</organism>
<feature type="transmembrane region" description="Helical" evidence="8">
    <location>
        <begin position="226"/>
        <end position="246"/>
    </location>
</feature>
<protein>
    <submittedName>
        <fullName evidence="9">Uncharacterized protein</fullName>
    </submittedName>
</protein>
<feature type="transmembrane region" description="Helical" evidence="8">
    <location>
        <begin position="196"/>
        <end position="214"/>
    </location>
</feature>
<keyword evidence="4 8" id="KW-0812">Transmembrane</keyword>
<dbReference type="EMBL" id="JABAHT010000148">
    <property type="protein sequence ID" value="KAF4663203.1"/>
    <property type="molecule type" value="Genomic_DNA"/>
</dbReference>
<evidence type="ECO:0000256" key="7">
    <source>
        <dbReference type="SAM" id="MobiDB-lite"/>
    </source>
</evidence>
<feature type="transmembrane region" description="Helical" evidence="8">
    <location>
        <begin position="167"/>
        <end position="184"/>
    </location>
</feature>
<reference evidence="9 10" key="1">
    <citation type="submission" date="2020-04" db="EMBL/GenBank/DDBJ databases">
        <title>Perkinsus olseni comparative genomics.</title>
        <authorList>
            <person name="Bogema D.R."/>
        </authorList>
    </citation>
    <scope>NUCLEOTIDE SEQUENCE [LARGE SCALE GENOMIC DNA]</scope>
    <source>
        <strain evidence="9">ATCC PRA-179</strain>
    </source>
</reference>
<evidence type="ECO:0000256" key="8">
    <source>
        <dbReference type="SAM" id="Phobius"/>
    </source>
</evidence>
<feature type="transmembrane region" description="Helical" evidence="8">
    <location>
        <begin position="136"/>
        <end position="155"/>
    </location>
</feature>
<dbReference type="GO" id="GO:0005462">
    <property type="term" value="F:UDP-N-acetylglucosamine transmembrane transporter activity"/>
    <property type="evidence" value="ECO:0007669"/>
    <property type="project" value="TreeGrafter"/>
</dbReference>
<dbReference type="GO" id="GO:0005789">
    <property type="term" value="C:endoplasmic reticulum membrane"/>
    <property type="evidence" value="ECO:0007669"/>
    <property type="project" value="TreeGrafter"/>
</dbReference>
<proteinExistence type="predicted"/>
<sequence>MSEAEVDSQQPTVGHALDGLAHPRHRLRRLTSSGWIPTPAGSSFASAIPRSMSSVSCFEPSFIFDSCDYDAIPEDVEADLIGETPTVSEGEEEPSSRDSDGTSPAEAAARSSENWAKVKAITRWQRQLSATRKRRAKMATSFALLYFLCGVGSHIPMELLVTEDKSAAFLCAILIHLFIVVRRLPSIPATIGDHRIPMKWHFMFSVCAFGYAYLKALGITMLPMTAVVVVSNLQLATGMIVGALWLDKRYAAFKAVLLGRDSASLADQSKHARYTSVQIGSVLLTTSGIIVCALLSSHGSSQATEGSDMALGLALMFTAVLCGTLQTFLVNRCFSIYGPHVDEQLLMQHLIGLPLLLVSPRGAESIRRVLLSQSSGRAALVTIAYLTGNMVLAQLCRRYMLRLSSTTQHVTCELMATIQRFACLLLSAYVFHAPPYPPRTMALGAAALLCLVFDAEAGGFSGYDRVDYLFQQ</sequence>
<evidence type="ECO:0000256" key="2">
    <source>
        <dbReference type="ARBA" id="ARBA00022448"/>
    </source>
</evidence>
<accession>A0A7J6LVB4</accession>
<dbReference type="AlphaFoldDB" id="A0A7J6LVB4"/>
<keyword evidence="6 8" id="KW-0472">Membrane</keyword>
<evidence type="ECO:0000313" key="10">
    <source>
        <dbReference type="Proteomes" id="UP000570595"/>
    </source>
</evidence>
<dbReference type="Pfam" id="PF08449">
    <property type="entry name" value="UAA"/>
    <property type="match status" value="1"/>
</dbReference>
<feature type="region of interest" description="Disordered" evidence="7">
    <location>
        <begin position="83"/>
        <end position="114"/>
    </location>
</feature>
<evidence type="ECO:0000256" key="5">
    <source>
        <dbReference type="ARBA" id="ARBA00022989"/>
    </source>
</evidence>
<feature type="transmembrane region" description="Helical" evidence="8">
    <location>
        <begin position="279"/>
        <end position="297"/>
    </location>
</feature>
<keyword evidence="2" id="KW-0813">Transport</keyword>
<feature type="region of interest" description="Disordered" evidence="7">
    <location>
        <begin position="1"/>
        <end position="21"/>
    </location>
</feature>
<evidence type="ECO:0000313" key="9">
    <source>
        <dbReference type="EMBL" id="KAF4663203.1"/>
    </source>
</evidence>
<dbReference type="OrthoDB" id="999962at2759"/>